<dbReference type="Proteomes" id="UP000239936">
    <property type="component" value="Unassembled WGS sequence"/>
</dbReference>
<accession>A0A2S7XNC4</accession>
<keyword evidence="2" id="KW-1185">Reference proteome</keyword>
<sequence length="81" mass="9184">MSSTPEIETKKEFSMGVERDAQGIFIGSVIGLRGCYVQAESIELLRERAQEAIKLHIAWEDRGEDDETFEFLGMTKVFIEA</sequence>
<evidence type="ECO:0000313" key="1">
    <source>
        <dbReference type="EMBL" id="PQJ95239.1"/>
    </source>
</evidence>
<organism evidence="1 2">
    <name type="scientific">Chromatium okenii</name>
    <dbReference type="NCBI Taxonomy" id="61644"/>
    <lineage>
        <taxon>Bacteria</taxon>
        <taxon>Pseudomonadati</taxon>
        <taxon>Pseudomonadota</taxon>
        <taxon>Gammaproteobacteria</taxon>
        <taxon>Chromatiales</taxon>
        <taxon>Chromatiaceae</taxon>
        <taxon>Chromatium</taxon>
    </lineage>
</organism>
<gene>
    <name evidence="1" type="ORF">CXB77_13320</name>
</gene>
<dbReference type="InterPro" id="IPR035069">
    <property type="entry name" value="TTHA1013/TTHA0281-like"/>
</dbReference>
<dbReference type="SUPFAM" id="SSF143100">
    <property type="entry name" value="TTHA1013/TTHA0281-like"/>
    <property type="match status" value="1"/>
</dbReference>
<comment type="caution">
    <text evidence="1">The sequence shown here is derived from an EMBL/GenBank/DDBJ whole genome shotgun (WGS) entry which is preliminary data.</text>
</comment>
<reference evidence="1 2" key="1">
    <citation type="submission" date="2018-01" db="EMBL/GenBank/DDBJ databases">
        <title>The complete genome sequence of Chromatium okenii LaCa, a purple sulfur bacterium with a turbulent life.</title>
        <authorList>
            <person name="Luedin S.M."/>
            <person name="Liechti N."/>
            <person name="Storelli N."/>
            <person name="Danza F."/>
            <person name="Wittwer M."/>
            <person name="Pothier J.F."/>
            <person name="Tonolla M.A."/>
        </authorList>
    </citation>
    <scope>NUCLEOTIDE SEQUENCE [LARGE SCALE GENOMIC DNA]</scope>
    <source>
        <strain evidence="1 2">LaCa</strain>
    </source>
</reference>
<dbReference type="OrthoDB" id="9807959at2"/>
<dbReference type="Gene3D" id="3.30.160.250">
    <property type="match status" value="1"/>
</dbReference>
<name>A0A2S7XNC4_9GAMM</name>
<protein>
    <submittedName>
        <fullName evidence="1">HicB family protein</fullName>
    </submittedName>
</protein>
<proteinExistence type="predicted"/>
<evidence type="ECO:0000313" key="2">
    <source>
        <dbReference type="Proteomes" id="UP000239936"/>
    </source>
</evidence>
<dbReference type="EMBL" id="PPGH01000037">
    <property type="protein sequence ID" value="PQJ95239.1"/>
    <property type="molecule type" value="Genomic_DNA"/>
</dbReference>
<dbReference type="AlphaFoldDB" id="A0A2S7XNC4"/>
<dbReference type="RefSeq" id="WP_105074286.1">
    <property type="nucleotide sequence ID" value="NZ_JAFLKP010000078.1"/>
</dbReference>